<dbReference type="RefSeq" id="XP_040792046.1">
    <property type="nucleotide sequence ID" value="XM_040933163.1"/>
</dbReference>
<evidence type="ECO:0000313" key="2">
    <source>
        <dbReference type="Proteomes" id="UP000800039"/>
    </source>
</evidence>
<dbReference type="EMBL" id="ML976615">
    <property type="protein sequence ID" value="KAF1849483.1"/>
    <property type="molecule type" value="Genomic_DNA"/>
</dbReference>
<comment type="caution">
    <text evidence="1">The sequence shown here is derived from an EMBL/GenBank/DDBJ whole genome shotgun (WGS) entry which is preliminary data.</text>
</comment>
<name>A0A9P4GN34_9PLEO</name>
<sequence length="73" mass="8487">MAKRFVDRAGRTDHMKRHFRIKICALCLPLVVARVMQSMLRLPPNTLEDSRSKCRPGLKRLASFRIYSILTLC</sequence>
<keyword evidence="2" id="KW-1185">Reference proteome</keyword>
<protein>
    <submittedName>
        <fullName evidence="1">Uncharacterized protein</fullName>
    </submittedName>
</protein>
<dbReference type="GeneID" id="63850414"/>
<dbReference type="Proteomes" id="UP000800039">
    <property type="component" value="Unassembled WGS sequence"/>
</dbReference>
<organism evidence="1 2">
    <name type="scientific">Cucurbitaria berberidis CBS 394.84</name>
    <dbReference type="NCBI Taxonomy" id="1168544"/>
    <lineage>
        <taxon>Eukaryota</taxon>
        <taxon>Fungi</taxon>
        <taxon>Dikarya</taxon>
        <taxon>Ascomycota</taxon>
        <taxon>Pezizomycotina</taxon>
        <taxon>Dothideomycetes</taxon>
        <taxon>Pleosporomycetidae</taxon>
        <taxon>Pleosporales</taxon>
        <taxon>Pleosporineae</taxon>
        <taxon>Cucurbitariaceae</taxon>
        <taxon>Cucurbitaria</taxon>
    </lineage>
</organism>
<dbReference type="AlphaFoldDB" id="A0A9P4GN34"/>
<proteinExistence type="predicted"/>
<gene>
    <name evidence="1" type="ORF">K460DRAFT_365375</name>
</gene>
<reference evidence="1" key="1">
    <citation type="submission" date="2020-01" db="EMBL/GenBank/DDBJ databases">
        <authorList>
            <consortium name="DOE Joint Genome Institute"/>
            <person name="Haridas S."/>
            <person name="Albert R."/>
            <person name="Binder M."/>
            <person name="Bloem J."/>
            <person name="Labutti K."/>
            <person name="Salamov A."/>
            <person name="Andreopoulos B."/>
            <person name="Baker S.E."/>
            <person name="Barry K."/>
            <person name="Bills G."/>
            <person name="Bluhm B.H."/>
            <person name="Cannon C."/>
            <person name="Castanera R."/>
            <person name="Culley D.E."/>
            <person name="Daum C."/>
            <person name="Ezra D."/>
            <person name="Gonzalez J.B."/>
            <person name="Henrissat B."/>
            <person name="Kuo A."/>
            <person name="Liang C."/>
            <person name="Lipzen A."/>
            <person name="Lutzoni F."/>
            <person name="Magnuson J."/>
            <person name="Mondo S."/>
            <person name="Nolan M."/>
            <person name="Ohm R."/>
            <person name="Pangilinan J."/>
            <person name="Park H.-J."/>
            <person name="Ramirez L."/>
            <person name="Alfaro M."/>
            <person name="Sun H."/>
            <person name="Tritt A."/>
            <person name="Yoshinaga Y."/>
            <person name="Zwiers L.-H."/>
            <person name="Turgeon B.G."/>
            <person name="Goodwin S.B."/>
            <person name="Spatafora J.W."/>
            <person name="Crous P.W."/>
            <person name="Grigoriev I.V."/>
        </authorList>
    </citation>
    <scope>NUCLEOTIDE SEQUENCE</scope>
    <source>
        <strain evidence="1">CBS 394.84</strain>
    </source>
</reference>
<evidence type="ECO:0000313" key="1">
    <source>
        <dbReference type="EMBL" id="KAF1849483.1"/>
    </source>
</evidence>
<accession>A0A9P4GN34</accession>